<dbReference type="PROSITE" id="PS50089">
    <property type="entry name" value="ZF_RING_2"/>
    <property type="match status" value="1"/>
</dbReference>
<dbReference type="InterPro" id="IPR013083">
    <property type="entry name" value="Znf_RING/FYVE/PHD"/>
</dbReference>
<dbReference type="AlphaFoldDB" id="A0A8C8SJ62"/>
<dbReference type="CDD" id="cd16594">
    <property type="entry name" value="RING-HC_TRIM7-like_C-IV"/>
    <property type="match status" value="1"/>
</dbReference>
<organism evidence="6 7">
    <name type="scientific">Pelusios castaneus</name>
    <name type="common">West African mud turtle</name>
    <dbReference type="NCBI Taxonomy" id="367368"/>
    <lineage>
        <taxon>Eukaryota</taxon>
        <taxon>Metazoa</taxon>
        <taxon>Chordata</taxon>
        <taxon>Craniata</taxon>
        <taxon>Vertebrata</taxon>
        <taxon>Euteleostomi</taxon>
        <taxon>Archelosauria</taxon>
        <taxon>Testudinata</taxon>
        <taxon>Testudines</taxon>
        <taxon>Pleurodira</taxon>
        <taxon>Pelomedusidae</taxon>
        <taxon>Pelusios</taxon>
    </lineage>
</organism>
<dbReference type="SMART" id="SM00184">
    <property type="entry name" value="RING"/>
    <property type="match status" value="1"/>
</dbReference>
<evidence type="ECO:0000313" key="7">
    <source>
        <dbReference type="Proteomes" id="UP000694393"/>
    </source>
</evidence>
<dbReference type="PANTHER" id="PTHR24103">
    <property type="entry name" value="E3 UBIQUITIN-PROTEIN LIGASE TRIM"/>
    <property type="match status" value="1"/>
</dbReference>
<reference evidence="6" key="1">
    <citation type="submission" date="2025-08" db="UniProtKB">
        <authorList>
            <consortium name="Ensembl"/>
        </authorList>
    </citation>
    <scope>IDENTIFICATION</scope>
</reference>
<protein>
    <recommendedName>
        <fullName evidence="5">RING-type domain-containing protein</fullName>
    </recommendedName>
</protein>
<dbReference type="GO" id="GO:0008270">
    <property type="term" value="F:zinc ion binding"/>
    <property type="evidence" value="ECO:0007669"/>
    <property type="project" value="UniProtKB-KW"/>
</dbReference>
<dbReference type="Pfam" id="PF15227">
    <property type="entry name" value="zf-C3HC4_4"/>
    <property type="match status" value="1"/>
</dbReference>
<dbReference type="Gene3D" id="3.30.40.10">
    <property type="entry name" value="Zinc/RING finger domain, C3HC4 (zinc finger)"/>
    <property type="match status" value="1"/>
</dbReference>
<sequence length="122" mass="13679">MAATNPAKTLQDETSCPICLEYFKDPVVLDCDHNFCKACISQCWEGSQTLSCPQCRQTCPEKNLRPNRQLRNIVEPLRYSGLGVLGRERPTFLSLPTCGIFQSYGHHFSSPPAHPRPKQATV</sequence>
<evidence type="ECO:0000256" key="3">
    <source>
        <dbReference type="ARBA" id="ARBA00022833"/>
    </source>
</evidence>
<dbReference type="PROSITE" id="PS00518">
    <property type="entry name" value="ZF_RING_1"/>
    <property type="match status" value="1"/>
</dbReference>
<keyword evidence="2 4" id="KW-0863">Zinc-finger</keyword>
<keyword evidence="7" id="KW-1185">Reference proteome</keyword>
<reference evidence="6" key="2">
    <citation type="submission" date="2025-09" db="UniProtKB">
        <authorList>
            <consortium name="Ensembl"/>
        </authorList>
    </citation>
    <scope>IDENTIFICATION</scope>
</reference>
<dbReference type="InterPro" id="IPR001841">
    <property type="entry name" value="Znf_RING"/>
</dbReference>
<keyword evidence="1" id="KW-0479">Metal-binding</keyword>
<dbReference type="Ensembl" id="ENSPCET00000022174.1">
    <property type="protein sequence ID" value="ENSPCEP00000021438.1"/>
    <property type="gene ID" value="ENSPCEG00000016483.1"/>
</dbReference>
<evidence type="ECO:0000256" key="2">
    <source>
        <dbReference type="ARBA" id="ARBA00022771"/>
    </source>
</evidence>
<evidence type="ECO:0000313" key="6">
    <source>
        <dbReference type="Ensembl" id="ENSPCEP00000021438.1"/>
    </source>
</evidence>
<dbReference type="InterPro" id="IPR017907">
    <property type="entry name" value="Znf_RING_CS"/>
</dbReference>
<dbReference type="InterPro" id="IPR050143">
    <property type="entry name" value="TRIM/RBCC"/>
</dbReference>
<feature type="domain" description="RING-type" evidence="5">
    <location>
        <begin position="16"/>
        <end position="56"/>
    </location>
</feature>
<accession>A0A8C8SJ62</accession>
<proteinExistence type="predicted"/>
<dbReference type="Proteomes" id="UP000694393">
    <property type="component" value="Unplaced"/>
</dbReference>
<keyword evidence="3" id="KW-0862">Zinc</keyword>
<dbReference type="SUPFAM" id="SSF57850">
    <property type="entry name" value="RING/U-box"/>
    <property type="match status" value="1"/>
</dbReference>
<name>A0A8C8SJ62_9SAUR</name>
<evidence type="ECO:0000256" key="1">
    <source>
        <dbReference type="ARBA" id="ARBA00022723"/>
    </source>
</evidence>
<evidence type="ECO:0000259" key="5">
    <source>
        <dbReference type="PROSITE" id="PS50089"/>
    </source>
</evidence>
<evidence type="ECO:0000256" key="4">
    <source>
        <dbReference type="PROSITE-ProRule" id="PRU00175"/>
    </source>
</evidence>